<comment type="caution">
    <text evidence="5">The sequence shown here is derived from an EMBL/GenBank/DDBJ whole genome shotgun (WGS) entry which is preliminary data.</text>
</comment>
<evidence type="ECO:0000256" key="2">
    <source>
        <dbReference type="PROSITE-ProRule" id="PRU00376"/>
    </source>
</evidence>
<dbReference type="Proteomes" id="UP001189429">
    <property type="component" value="Unassembled WGS sequence"/>
</dbReference>
<dbReference type="Gene3D" id="2.60.40.1970">
    <property type="entry name" value="YEATS domain"/>
    <property type="match status" value="1"/>
</dbReference>
<feature type="compositionally biased region" description="Basic and acidic residues" evidence="3">
    <location>
        <begin position="143"/>
        <end position="159"/>
    </location>
</feature>
<proteinExistence type="predicted"/>
<dbReference type="InterPro" id="IPR055129">
    <property type="entry name" value="YEATS_dom"/>
</dbReference>
<organism evidence="5 6">
    <name type="scientific">Prorocentrum cordatum</name>
    <dbReference type="NCBI Taxonomy" id="2364126"/>
    <lineage>
        <taxon>Eukaryota</taxon>
        <taxon>Sar</taxon>
        <taxon>Alveolata</taxon>
        <taxon>Dinophyceae</taxon>
        <taxon>Prorocentrales</taxon>
        <taxon>Prorocentraceae</taxon>
        <taxon>Prorocentrum</taxon>
    </lineage>
</organism>
<evidence type="ECO:0000313" key="6">
    <source>
        <dbReference type="Proteomes" id="UP001189429"/>
    </source>
</evidence>
<accession>A0ABN9STS6</accession>
<keyword evidence="6" id="KW-1185">Reference proteome</keyword>
<reference evidence="5" key="1">
    <citation type="submission" date="2023-10" db="EMBL/GenBank/DDBJ databases">
        <authorList>
            <person name="Chen Y."/>
            <person name="Shah S."/>
            <person name="Dougan E. K."/>
            <person name="Thang M."/>
            <person name="Chan C."/>
        </authorList>
    </citation>
    <scope>NUCLEOTIDE SEQUENCE [LARGE SCALE GENOMIC DNA]</scope>
</reference>
<dbReference type="Pfam" id="PF03366">
    <property type="entry name" value="YEATS"/>
    <property type="match status" value="1"/>
</dbReference>
<evidence type="ECO:0000256" key="3">
    <source>
        <dbReference type="SAM" id="MobiDB-lite"/>
    </source>
</evidence>
<feature type="domain" description="YEATS" evidence="4">
    <location>
        <begin position="1"/>
        <end position="113"/>
    </location>
</feature>
<evidence type="ECO:0000256" key="1">
    <source>
        <dbReference type="ARBA" id="ARBA00023242"/>
    </source>
</evidence>
<protein>
    <recommendedName>
        <fullName evidence="4">YEATS domain-containing protein</fullName>
    </recommendedName>
</protein>
<name>A0ABN9STS6_9DINO</name>
<feature type="region of interest" description="Disordered" evidence="3">
    <location>
        <begin position="143"/>
        <end position="167"/>
    </location>
</feature>
<evidence type="ECO:0000313" key="5">
    <source>
        <dbReference type="EMBL" id="CAK0835806.1"/>
    </source>
</evidence>
<dbReference type="InterPro" id="IPR038704">
    <property type="entry name" value="YEAST_sf"/>
</dbReference>
<sequence>MAKHIIFGNTAQLNRLGTWDWTFYVRPADFVEEVVVTLHPTFANPVRNLQGPKLELQCSGWGTFELKVDICWRGGGRLQTTWKLMFDPDQSDFNNEIEVPAEAAESARPALLAQLAAAPAVDPGGDPRGRAWHGRLVRQELPRPRATWESRRRPREDNTARLTCLSG</sequence>
<dbReference type="EMBL" id="CAUYUJ010013224">
    <property type="protein sequence ID" value="CAK0835806.1"/>
    <property type="molecule type" value="Genomic_DNA"/>
</dbReference>
<dbReference type="PROSITE" id="PS51037">
    <property type="entry name" value="YEATS"/>
    <property type="match status" value="1"/>
</dbReference>
<keyword evidence="1 2" id="KW-0539">Nucleus</keyword>
<evidence type="ECO:0000259" key="4">
    <source>
        <dbReference type="PROSITE" id="PS51037"/>
    </source>
</evidence>
<gene>
    <name evidence="5" type="ORF">PCOR1329_LOCUS32499</name>
</gene>
<comment type="subcellular location">
    <subcellularLocation>
        <location evidence="2">Nucleus</location>
    </subcellularLocation>
</comment>